<keyword evidence="6" id="KW-0498">Mitosis</keyword>
<keyword evidence="10" id="KW-0175">Coiled coil</keyword>
<evidence type="ECO:0000256" key="4">
    <source>
        <dbReference type="ARBA" id="ARBA00022618"/>
    </source>
</evidence>
<dbReference type="Proteomes" id="UP001479436">
    <property type="component" value="Unassembled WGS sequence"/>
</dbReference>
<feature type="domain" description="Calponin-homology (CH)" evidence="12">
    <location>
        <begin position="2"/>
        <end position="103"/>
    </location>
</feature>
<sequence>MGESRAELLAWVNDLLQLKYTKIEQLGTGAAYCQIVDSIYGDVPMSKVKFEANQEYEYLNNLKILQSAFIKHKIEKHIPMEKLCKCRFQDNLDFLQWLKHFHEDVEPNNYDPIRRRKSNISNGALSPSVRSRGSITPSYQASTPDRSGSRTSRNGVLKSGSSARFTPSSEHLAIVEDLHRQVADMQSQMETLERERDFYYNKLRMVEELAGQNVDPEEPAATVVRALHSVLYGTEEGFVDPDDVDQKLADMHLQEYDDDEDDDGDETF</sequence>
<dbReference type="InterPro" id="IPR027328">
    <property type="entry name" value="MAPRE"/>
</dbReference>
<accession>A0ABR2W4F8</accession>
<gene>
    <name evidence="14" type="primary">BIM1_2</name>
    <name evidence="14" type="ORF">K7432_005155</name>
</gene>
<evidence type="ECO:0000259" key="13">
    <source>
        <dbReference type="PROSITE" id="PS51230"/>
    </source>
</evidence>
<proteinExistence type="inferred from homology"/>
<evidence type="ECO:0000256" key="8">
    <source>
        <dbReference type="ARBA" id="ARBA00023306"/>
    </source>
</evidence>
<dbReference type="SUPFAM" id="SSF47576">
    <property type="entry name" value="Calponin-homology domain, CH-domain"/>
    <property type="match status" value="1"/>
</dbReference>
<dbReference type="InterPro" id="IPR036133">
    <property type="entry name" value="EB1_C_sf"/>
</dbReference>
<comment type="similarity">
    <text evidence="2">Belongs to the MAPRE family.</text>
</comment>
<dbReference type="Pfam" id="PF03271">
    <property type="entry name" value="EB1"/>
    <property type="match status" value="1"/>
</dbReference>
<protein>
    <submittedName>
        <fullName evidence="14">Microtubule integrity protein mal3</fullName>
    </submittedName>
</protein>
<dbReference type="Gene3D" id="1.10.418.10">
    <property type="entry name" value="Calponin-like domain"/>
    <property type="match status" value="1"/>
</dbReference>
<evidence type="ECO:0000256" key="11">
    <source>
        <dbReference type="SAM" id="MobiDB-lite"/>
    </source>
</evidence>
<dbReference type="PROSITE" id="PS50021">
    <property type="entry name" value="CH"/>
    <property type="match status" value="1"/>
</dbReference>
<dbReference type="PROSITE" id="PS51230">
    <property type="entry name" value="EB1_C"/>
    <property type="match status" value="1"/>
</dbReference>
<keyword evidence="15" id="KW-1185">Reference proteome</keyword>
<dbReference type="InterPro" id="IPR036872">
    <property type="entry name" value="CH_dom_sf"/>
</dbReference>
<evidence type="ECO:0000256" key="7">
    <source>
        <dbReference type="ARBA" id="ARBA00023212"/>
    </source>
</evidence>
<keyword evidence="7" id="KW-0206">Cytoskeleton</keyword>
<evidence type="ECO:0000256" key="3">
    <source>
        <dbReference type="ARBA" id="ARBA00022490"/>
    </source>
</evidence>
<keyword evidence="3" id="KW-0963">Cytoplasm</keyword>
<dbReference type="InterPro" id="IPR004953">
    <property type="entry name" value="EB1_C"/>
</dbReference>
<comment type="caution">
    <text evidence="14">The sequence shown here is derived from an EMBL/GenBank/DDBJ whole genome shotgun (WGS) entry which is preliminary data.</text>
</comment>
<dbReference type="PANTHER" id="PTHR10623">
    <property type="entry name" value="MICROTUBULE-ASSOCIATED PROTEIN RP/EB FAMILY MEMBER"/>
    <property type="match status" value="1"/>
</dbReference>
<evidence type="ECO:0000313" key="14">
    <source>
        <dbReference type="EMBL" id="KAK9718842.1"/>
    </source>
</evidence>
<evidence type="ECO:0000256" key="10">
    <source>
        <dbReference type="SAM" id="Coils"/>
    </source>
</evidence>
<keyword evidence="4" id="KW-0132">Cell division</keyword>
<feature type="coiled-coil region" evidence="10">
    <location>
        <begin position="175"/>
        <end position="209"/>
    </location>
</feature>
<dbReference type="Pfam" id="PF00307">
    <property type="entry name" value="CH"/>
    <property type="match status" value="1"/>
</dbReference>
<feature type="region of interest" description="Disordered" evidence="11">
    <location>
        <begin position="108"/>
        <end position="164"/>
    </location>
</feature>
<evidence type="ECO:0000259" key="12">
    <source>
        <dbReference type="PROSITE" id="PS50021"/>
    </source>
</evidence>
<dbReference type="SUPFAM" id="SSF140612">
    <property type="entry name" value="EB1 dimerisation domain-like"/>
    <property type="match status" value="1"/>
</dbReference>
<evidence type="ECO:0000256" key="1">
    <source>
        <dbReference type="ARBA" id="ARBA00004245"/>
    </source>
</evidence>
<dbReference type="EMBL" id="JASJQH010007071">
    <property type="protein sequence ID" value="KAK9718842.1"/>
    <property type="molecule type" value="Genomic_DNA"/>
</dbReference>
<dbReference type="Gene3D" id="1.20.5.1430">
    <property type="match status" value="1"/>
</dbReference>
<name>A0ABR2W4F8_9FUNG</name>
<dbReference type="InterPro" id="IPR001715">
    <property type="entry name" value="CH_dom"/>
</dbReference>
<evidence type="ECO:0000313" key="15">
    <source>
        <dbReference type="Proteomes" id="UP001479436"/>
    </source>
</evidence>
<keyword evidence="5 9" id="KW-0493">Microtubule</keyword>
<keyword evidence="8" id="KW-0131">Cell cycle</keyword>
<evidence type="ECO:0000256" key="2">
    <source>
        <dbReference type="ARBA" id="ARBA00010729"/>
    </source>
</evidence>
<feature type="domain" description="EB1 C-terminal" evidence="13">
    <location>
        <begin position="167"/>
        <end position="240"/>
    </location>
</feature>
<evidence type="ECO:0000256" key="6">
    <source>
        <dbReference type="ARBA" id="ARBA00022776"/>
    </source>
</evidence>
<comment type="subcellular location">
    <subcellularLocation>
        <location evidence="1">Cytoplasm</location>
        <location evidence="1">Cytoskeleton</location>
    </subcellularLocation>
</comment>
<evidence type="ECO:0000256" key="9">
    <source>
        <dbReference type="PROSITE-ProRule" id="PRU00576"/>
    </source>
</evidence>
<evidence type="ECO:0000256" key="5">
    <source>
        <dbReference type="ARBA" id="ARBA00022701"/>
    </source>
</evidence>
<organism evidence="14 15">
    <name type="scientific">Basidiobolus ranarum</name>
    <dbReference type="NCBI Taxonomy" id="34480"/>
    <lineage>
        <taxon>Eukaryota</taxon>
        <taxon>Fungi</taxon>
        <taxon>Fungi incertae sedis</taxon>
        <taxon>Zoopagomycota</taxon>
        <taxon>Entomophthoromycotina</taxon>
        <taxon>Basidiobolomycetes</taxon>
        <taxon>Basidiobolales</taxon>
        <taxon>Basidiobolaceae</taxon>
        <taxon>Basidiobolus</taxon>
    </lineage>
</organism>
<reference evidence="14 15" key="1">
    <citation type="submission" date="2023-04" db="EMBL/GenBank/DDBJ databases">
        <title>Genome of Basidiobolus ranarum AG-B5.</title>
        <authorList>
            <person name="Stajich J.E."/>
            <person name="Carter-House D."/>
            <person name="Gryganskyi A."/>
        </authorList>
    </citation>
    <scope>NUCLEOTIDE SEQUENCE [LARGE SCALE GENOMIC DNA]</scope>
    <source>
        <strain evidence="14 15">AG-B5</strain>
    </source>
</reference>
<feature type="compositionally biased region" description="Polar residues" evidence="11">
    <location>
        <begin position="119"/>
        <end position="164"/>
    </location>
</feature>